<dbReference type="SUPFAM" id="SSF52402">
    <property type="entry name" value="Adenine nucleotide alpha hydrolases-like"/>
    <property type="match status" value="1"/>
</dbReference>
<sequence>MKTSIHNSSLFQKVRKKLGDLGIKPASRLLVGVSGGVDSMVLLAIMKELNFNPTAAHVNFQLRDKESDEDASLVRSWCREQNIPYLEYVADTKQYAAIHKLNTQSAARDIRYDWWKELVKNESFDWVATAHHQDDSMETFFLNLLRGTGIKGLRGIPVRRDYFIRPMIDISRNEIESFAKTYHIPHRTDRSNDSDDYQRNRIRHHLIPQLLELNPDFSAVMMSEKKRIELEWEAWDDTYQTWQRNNLLPDAGGWNIKVEPSGYAFLLKWLEEKSFPWSLSYDFITSSLADSGKVLIHDPFRLSRTSDGFYFEATELFHPVLIDSPGTFQIGDHKLTIEVIPGNMFSIDSDPDIEFADLHNVSWPLEVTSIVVGDYFQPIGMHGKNKKIQDYLVDLKLEQHEKNKVMVLRSKEHIIWLVGKRLDERVKVNSGVKEIYRLSFK</sequence>
<dbReference type="InterPro" id="IPR012795">
    <property type="entry name" value="tRNA_Ile_lys_synt_N"/>
</dbReference>
<evidence type="ECO:0000256" key="8">
    <source>
        <dbReference type="HAMAP-Rule" id="MF_01161"/>
    </source>
</evidence>
<dbReference type="EC" id="6.3.4.19" evidence="8"/>
<dbReference type="InterPro" id="IPR012094">
    <property type="entry name" value="tRNA_Ile_lys_synt"/>
</dbReference>
<evidence type="ECO:0000256" key="5">
    <source>
        <dbReference type="ARBA" id="ARBA00022741"/>
    </source>
</evidence>
<dbReference type="Proteomes" id="UP000808337">
    <property type="component" value="Unassembled WGS sequence"/>
</dbReference>
<feature type="binding site" evidence="8">
    <location>
        <begin position="34"/>
        <end position="39"/>
    </location>
    <ligand>
        <name>ATP</name>
        <dbReference type="ChEBI" id="CHEBI:30616"/>
    </ligand>
</feature>
<keyword evidence="2 8" id="KW-0963">Cytoplasm</keyword>
<dbReference type="HAMAP" id="MF_01161">
    <property type="entry name" value="tRNA_Ile_lys_synt"/>
    <property type="match status" value="1"/>
</dbReference>
<comment type="domain">
    <text evidence="8">The N-terminal region contains the highly conserved SGGXDS motif, predicted to be a P-loop motif involved in ATP binding.</text>
</comment>
<keyword evidence="5 8" id="KW-0547">Nucleotide-binding</keyword>
<dbReference type="GO" id="GO:0005737">
    <property type="term" value="C:cytoplasm"/>
    <property type="evidence" value="ECO:0007669"/>
    <property type="project" value="UniProtKB-SubCell"/>
</dbReference>
<comment type="subcellular location">
    <subcellularLocation>
        <location evidence="1 8">Cytoplasm</location>
    </subcellularLocation>
</comment>
<gene>
    <name evidence="8 10" type="primary">tilS</name>
    <name evidence="10" type="ORF">IPP15_02140</name>
</gene>
<dbReference type="GO" id="GO:0032267">
    <property type="term" value="F:tRNA(Ile)-lysidine synthase activity"/>
    <property type="evidence" value="ECO:0007669"/>
    <property type="project" value="UniProtKB-EC"/>
</dbReference>
<keyword evidence="4 8" id="KW-0819">tRNA processing</keyword>
<keyword evidence="6 8" id="KW-0067">ATP-binding</keyword>
<accession>A0A9D7XMI1</accession>
<evidence type="ECO:0000256" key="1">
    <source>
        <dbReference type="ARBA" id="ARBA00004496"/>
    </source>
</evidence>
<dbReference type="InterPro" id="IPR014729">
    <property type="entry name" value="Rossmann-like_a/b/a_fold"/>
</dbReference>
<comment type="catalytic activity">
    <reaction evidence="7 8">
        <text>cytidine(34) in tRNA(Ile2) + L-lysine + ATP = lysidine(34) in tRNA(Ile2) + AMP + diphosphate + H(+)</text>
        <dbReference type="Rhea" id="RHEA:43744"/>
        <dbReference type="Rhea" id="RHEA-COMP:10625"/>
        <dbReference type="Rhea" id="RHEA-COMP:10670"/>
        <dbReference type="ChEBI" id="CHEBI:15378"/>
        <dbReference type="ChEBI" id="CHEBI:30616"/>
        <dbReference type="ChEBI" id="CHEBI:32551"/>
        <dbReference type="ChEBI" id="CHEBI:33019"/>
        <dbReference type="ChEBI" id="CHEBI:82748"/>
        <dbReference type="ChEBI" id="CHEBI:83665"/>
        <dbReference type="ChEBI" id="CHEBI:456215"/>
        <dbReference type="EC" id="6.3.4.19"/>
    </reaction>
</comment>
<evidence type="ECO:0000313" key="11">
    <source>
        <dbReference type="Proteomes" id="UP000808337"/>
    </source>
</evidence>
<dbReference type="CDD" id="cd01992">
    <property type="entry name" value="TilS_N"/>
    <property type="match status" value="1"/>
</dbReference>
<comment type="caution">
    <text evidence="10">The sequence shown here is derived from an EMBL/GenBank/DDBJ whole genome shotgun (WGS) entry which is preliminary data.</text>
</comment>
<dbReference type="PANTHER" id="PTHR43033">
    <property type="entry name" value="TRNA(ILE)-LYSIDINE SYNTHASE-RELATED"/>
    <property type="match status" value="1"/>
</dbReference>
<dbReference type="Pfam" id="PF01171">
    <property type="entry name" value="ATP_bind_3"/>
    <property type="match status" value="1"/>
</dbReference>
<feature type="domain" description="Lysidine-tRNA(Ile) synthetase C-terminal" evidence="9">
    <location>
        <begin position="365"/>
        <end position="440"/>
    </location>
</feature>
<comment type="similarity">
    <text evidence="8">Belongs to the tRNA(Ile)-lysidine synthase family.</text>
</comment>
<dbReference type="InterPro" id="IPR011063">
    <property type="entry name" value="TilS/TtcA_N"/>
</dbReference>
<dbReference type="AlphaFoldDB" id="A0A9D7XMI1"/>
<proteinExistence type="inferred from homology"/>
<evidence type="ECO:0000313" key="10">
    <source>
        <dbReference type="EMBL" id="MBK9981220.1"/>
    </source>
</evidence>
<evidence type="ECO:0000256" key="2">
    <source>
        <dbReference type="ARBA" id="ARBA00022490"/>
    </source>
</evidence>
<keyword evidence="3 8" id="KW-0436">Ligase</keyword>
<dbReference type="SMART" id="SM00977">
    <property type="entry name" value="TilS_C"/>
    <property type="match status" value="1"/>
</dbReference>
<dbReference type="EMBL" id="JADKGY010000001">
    <property type="protein sequence ID" value="MBK9981220.1"/>
    <property type="molecule type" value="Genomic_DNA"/>
</dbReference>
<evidence type="ECO:0000256" key="7">
    <source>
        <dbReference type="ARBA" id="ARBA00048539"/>
    </source>
</evidence>
<reference evidence="10 11" key="1">
    <citation type="submission" date="2020-10" db="EMBL/GenBank/DDBJ databases">
        <title>Connecting structure to function with the recovery of over 1000 high-quality activated sludge metagenome-assembled genomes encoding full-length rRNA genes using long-read sequencing.</title>
        <authorList>
            <person name="Singleton C.M."/>
            <person name="Petriglieri F."/>
            <person name="Kristensen J.M."/>
            <person name="Kirkegaard R.H."/>
            <person name="Michaelsen T.Y."/>
            <person name="Andersen M.H."/>
            <person name="Karst S.M."/>
            <person name="Dueholm M.S."/>
            <person name="Nielsen P.H."/>
            <person name="Albertsen M."/>
        </authorList>
    </citation>
    <scope>NUCLEOTIDE SEQUENCE [LARGE SCALE GENOMIC DNA]</scope>
    <source>
        <strain evidence="10">Ribe_18-Q3-R11-54_MAXAC.273</strain>
    </source>
</reference>
<evidence type="ECO:0000256" key="6">
    <source>
        <dbReference type="ARBA" id="ARBA00022840"/>
    </source>
</evidence>
<name>A0A9D7XMI1_9BACT</name>
<dbReference type="InterPro" id="IPR012796">
    <property type="entry name" value="Lysidine-tRNA-synth_C"/>
</dbReference>
<dbReference type="GO" id="GO:0005524">
    <property type="term" value="F:ATP binding"/>
    <property type="evidence" value="ECO:0007669"/>
    <property type="project" value="UniProtKB-UniRule"/>
</dbReference>
<dbReference type="NCBIfam" id="TIGR02432">
    <property type="entry name" value="lysidine_TilS_N"/>
    <property type="match status" value="1"/>
</dbReference>
<dbReference type="Gene3D" id="3.40.50.620">
    <property type="entry name" value="HUPs"/>
    <property type="match status" value="1"/>
</dbReference>
<evidence type="ECO:0000259" key="9">
    <source>
        <dbReference type="SMART" id="SM00977"/>
    </source>
</evidence>
<dbReference type="PANTHER" id="PTHR43033:SF1">
    <property type="entry name" value="TRNA(ILE)-LYSIDINE SYNTHASE-RELATED"/>
    <property type="match status" value="1"/>
</dbReference>
<evidence type="ECO:0000256" key="4">
    <source>
        <dbReference type="ARBA" id="ARBA00022694"/>
    </source>
</evidence>
<dbReference type="GO" id="GO:0006400">
    <property type="term" value="P:tRNA modification"/>
    <property type="evidence" value="ECO:0007669"/>
    <property type="project" value="UniProtKB-UniRule"/>
</dbReference>
<evidence type="ECO:0000256" key="3">
    <source>
        <dbReference type="ARBA" id="ARBA00022598"/>
    </source>
</evidence>
<comment type="function">
    <text evidence="8">Ligates lysine onto the cytidine present at position 34 of the AUA codon-specific tRNA(Ile) that contains the anticodon CAU, in an ATP-dependent manner. Cytidine is converted to lysidine, thus changing the amino acid specificity of the tRNA from methionine to isoleucine.</text>
</comment>
<organism evidence="10 11">
    <name type="scientific">Candidatus Opimibacter skivensis</name>
    <dbReference type="NCBI Taxonomy" id="2982028"/>
    <lineage>
        <taxon>Bacteria</taxon>
        <taxon>Pseudomonadati</taxon>
        <taxon>Bacteroidota</taxon>
        <taxon>Saprospiria</taxon>
        <taxon>Saprospirales</taxon>
        <taxon>Saprospiraceae</taxon>
        <taxon>Candidatus Opimibacter</taxon>
    </lineage>
</organism>
<protein>
    <recommendedName>
        <fullName evidence="8">tRNA(Ile)-lysidine synthase</fullName>
        <ecNumber evidence="8">6.3.4.19</ecNumber>
    </recommendedName>
    <alternativeName>
        <fullName evidence="8">tRNA(Ile)-2-lysyl-cytidine synthase</fullName>
    </alternativeName>
    <alternativeName>
        <fullName evidence="8">tRNA(Ile)-lysidine synthetase</fullName>
    </alternativeName>
</protein>